<keyword evidence="2" id="KW-0812">Transmembrane</keyword>
<keyword evidence="4" id="KW-1185">Reference proteome</keyword>
<accession>A0A8C3QSQ2</accession>
<feature type="transmembrane region" description="Helical" evidence="2">
    <location>
        <begin position="212"/>
        <end position="233"/>
    </location>
</feature>
<proteinExistence type="predicted"/>
<keyword evidence="2" id="KW-1133">Transmembrane helix</keyword>
<sequence length="241" mass="24406">MAAGVGSFTAYLPVPVIVMSGHETIRVLEVGVDGDPKTAGEGAGGSSGGEAAGERPPPLPGIVPGGSRGSPFPGIVPGGFSRVSPSRDRSRGVLPASLSRDRSRGLLPGLPIPGSFPGEFSPGLPFPESFPTFPAGLPIPGSFPGGSPGSLSWDHSRGFLPGLPVPGSFPGPSLGAEEVAGLCHLCHLAPPFAPSPQRGCPRPGGGRGGAPWGVSLMLSRALICVSLSNLIYLRRCWLRKA</sequence>
<evidence type="ECO:0000256" key="1">
    <source>
        <dbReference type="SAM" id="MobiDB-lite"/>
    </source>
</evidence>
<dbReference type="AlphaFoldDB" id="A0A8C3QSQ2"/>
<dbReference type="Proteomes" id="UP000694396">
    <property type="component" value="Unplaced"/>
</dbReference>
<dbReference type="Ensembl" id="ENSCRFT00000010929.1">
    <property type="protein sequence ID" value="ENSCRFP00000010552.1"/>
    <property type="gene ID" value="ENSCRFG00000008246.1"/>
</dbReference>
<keyword evidence="2" id="KW-0472">Membrane</keyword>
<protein>
    <submittedName>
        <fullName evidence="3">Uncharacterized protein</fullName>
    </submittedName>
</protein>
<evidence type="ECO:0000313" key="4">
    <source>
        <dbReference type="Proteomes" id="UP000694396"/>
    </source>
</evidence>
<name>A0A8C3QSQ2_9PASS</name>
<evidence type="ECO:0000256" key="2">
    <source>
        <dbReference type="SAM" id="Phobius"/>
    </source>
</evidence>
<reference evidence="3" key="2">
    <citation type="submission" date="2025-09" db="UniProtKB">
        <authorList>
            <consortium name="Ensembl"/>
        </authorList>
    </citation>
    <scope>IDENTIFICATION</scope>
</reference>
<reference evidence="3" key="1">
    <citation type="submission" date="2025-08" db="UniProtKB">
        <authorList>
            <consortium name="Ensembl"/>
        </authorList>
    </citation>
    <scope>IDENTIFICATION</scope>
</reference>
<organism evidence="3 4">
    <name type="scientific">Cyanoderma ruficeps</name>
    <name type="common">rufous-capped babbler</name>
    <dbReference type="NCBI Taxonomy" id="181631"/>
    <lineage>
        <taxon>Eukaryota</taxon>
        <taxon>Metazoa</taxon>
        <taxon>Chordata</taxon>
        <taxon>Craniata</taxon>
        <taxon>Vertebrata</taxon>
        <taxon>Euteleostomi</taxon>
        <taxon>Archelosauria</taxon>
        <taxon>Archosauria</taxon>
        <taxon>Dinosauria</taxon>
        <taxon>Saurischia</taxon>
        <taxon>Theropoda</taxon>
        <taxon>Coelurosauria</taxon>
        <taxon>Aves</taxon>
        <taxon>Neognathae</taxon>
        <taxon>Neoaves</taxon>
        <taxon>Telluraves</taxon>
        <taxon>Australaves</taxon>
        <taxon>Passeriformes</taxon>
        <taxon>Sylvioidea</taxon>
        <taxon>Timaliidae</taxon>
        <taxon>Cyanoderma</taxon>
    </lineage>
</organism>
<feature type="region of interest" description="Disordered" evidence="1">
    <location>
        <begin position="32"/>
        <end position="100"/>
    </location>
</feature>
<feature type="compositionally biased region" description="Gly residues" evidence="1">
    <location>
        <begin position="41"/>
        <end position="51"/>
    </location>
</feature>
<evidence type="ECO:0000313" key="3">
    <source>
        <dbReference type="Ensembl" id="ENSCRFP00000010552.1"/>
    </source>
</evidence>